<dbReference type="SUPFAM" id="SSF51161">
    <property type="entry name" value="Trimeric LpxA-like enzymes"/>
    <property type="match status" value="1"/>
</dbReference>
<dbReference type="RefSeq" id="WP_127338466.1">
    <property type="nucleotide sequence ID" value="NZ_QWDM01000006.1"/>
</dbReference>
<dbReference type="GO" id="GO:0016746">
    <property type="term" value="F:acyltransferase activity"/>
    <property type="evidence" value="ECO:0007669"/>
    <property type="project" value="UniProtKB-KW"/>
</dbReference>
<dbReference type="PANTHER" id="PTHR23416:SF78">
    <property type="entry name" value="LIPOPOLYSACCHARIDE BIOSYNTHESIS O-ACETYL TRANSFERASE WBBJ-RELATED"/>
    <property type="match status" value="1"/>
</dbReference>
<dbReference type="AlphaFoldDB" id="A0A434A7V2"/>
<keyword evidence="1" id="KW-0012">Acyltransferase</keyword>
<dbReference type="EMBL" id="QWDM01000006">
    <property type="protein sequence ID" value="RUT70384.1"/>
    <property type="molecule type" value="Genomic_DNA"/>
</dbReference>
<organism evidence="1 2">
    <name type="scientific">Flavobacterium cupreum</name>
    <dbReference type="NCBI Taxonomy" id="2133766"/>
    <lineage>
        <taxon>Bacteria</taxon>
        <taxon>Pseudomonadati</taxon>
        <taxon>Bacteroidota</taxon>
        <taxon>Flavobacteriia</taxon>
        <taxon>Flavobacteriales</taxon>
        <taxon>Flavobacteriaceae</taxon>
        <taxon>Flavobacterium</taxon>
    </lineage>
</organism>
<dbReference type="InterPro" id="IPR051159">
    <property type="entry name" value="Hexapeptide_acetyltransf"/>
</dbReference>
<evidence type="ECO:0000313" key="2">
    <source>
        <dbReference type="Proteomes" id="UP000288102"/>
    </source>
</evidence>
<evidence type="ECO:0000313" key="1">
    <source>
        <dbReference type="EMBL" id="RUT70384.1"/>
    </source>
</evidence>
<accession>A0A434A7V2</accession>
<sequence>MNNFINKSIFLSKRLVKENFKTIYFNFKYFPFSEAIMFPVLISKNVLFNELKGSIRFECPLRYGLVKIGYGKVGIFDKKFSRSILQISGELVFRGSAGFGQGTKISVAKNAKVIFGNKFTITAESEIVCSKGIEFGTNCLLSWDILIMDSDHHTIWNEKGSVVNPPEEIVIEDNVWVGCRGLILKGSQIPSNSVIAANSVVTKKLEEPNAVYAGNPARKIKENVTWG</sequence>
<protein>
    <submittedName>
        <fullName evidence="1">Acyltransferase</fullName>
    </submittedName>
</protein>
<reference evidence="2" key="1">
    <citation type="journal article" date="2019" name="Syst. Appl. Microbiol.">
        <title>Flavobacterium circumlabens sp. nov. and Flavobacterium cupreum sp. nov., two psychrotrophic species isolated from Antarctic environmental samples.</title>
        <authorList>
            <person name="Kralova S."/>
            <person name="Busse H.-J."/>
            <person name="Svec P."/>
            <person name="Maslanova I."/>
            <person name="Stankova E."/>
            <person name="Bartak M."/>
            <person name="Sedlacek I."/>
        </authorList>
    </citation>
    <scope>NUCLEOTIDE SEQUENCE [LARGE SCALE GENOMIC DNA]</scope>
    <source>
        <strain evidence="2">CCM 8825</strain>
    </source>
</reference>
<keyword evidence="1" id="KW-0808">Transferase</keyword>
<dbReference type="InterPro" id="IPR011004">
    <property type="entry name" value="Trimer_LpxA-like_sf"/>
</dbReference>
<dbReference type="OrthoDB" id="9814490at2"/>
<gene>
    <name evidence="1" type="ORF">D0817_11255</name>
</gene>
<name>A0A434A7V2_9FLAO</name>
<comment type="caution">
    <text evidence="1">The sequence shown here is derived from an EMBL/GenBank/DDBJ whole genome shotgun (WGS) entry which is preliminary data.</text>
</comment>
<proteinExistence type="predicted"/>
<dbReference type="Gene3D" id="2.160.10.10">
    <property type="entry name" value="Hexapeptide repeat proteins"/>
    <property type="match status" value="1"/>
</dbReference>
<keyword evidence="2" id="KW-1185">Reference proteome</keyword>
<dbReference type="Proteomes" id="UP000288102">
    <property type="component" value="Unassembled WGS sequence"/>
</dbReference>
<dbReference type="PANTHER" id="PTHR23416">
    <property type="entry name" value="SIALIC ACID SYNTHASE-RELATED"/>
    <property type="match status" value="1"/>
</dbReference>
<dbReference type="CDD" id="cd04647">
    <property type="entry name" value="LbH_MAT_like"/>
    <property type="match status" value="1"/>
</dbReference>